<comment type="similarity">
    <text evidence="2">Belongs to the SPF27 family.</text>
</comment>
<reference evidence="8" key="1">
    <citation type="submission" date="2010-03" db="EMBL/GenBank/DDBJ databases">
        <title>Atlantic Lepeophtheirus salmonis ESTs and full-length cDNAs.</title>
        <authorList>
            <person name="Yasuike M."/>
            <person name="von Schalburg K."/>
            <person name="Cooper G."/>
            <person name="Leong J."/>
            <person name="Nilsen F."/>
            <person name="Jones S.R.M."/>
            <person name="Koop B.F."/>
        </authorList>
    </citation>
    <scope>NUCLEOTIDE SEQUENCE</scope>
    <source>
        <strain evidence="8">Atlantic form</strain>
        <tissue evidence="8">Mixed tissue</tissue>
    </source>
</reference>
<dbReference type="GO" id="GO:0008380">
    <property type="term" value="P:RNA splicing"/>
    <property type="evidence" value="ECO:0007669"/>
    <property type="project" value="UniProtKB-KW"/>
</dbReference>
<dbReference type="GO" id="GO:0000974">
    <property type="term" value="C:Prp19 complex"/>
    <property type="evidence" value="ECO:0007669"/>
    <property type="project" value="TreeGrafter"/>
</dbReference>
<dbReference type="GO" id="GO:0071011">
    <property type="term" value="C:precatalytic spliceosome"/>
    <property type="evidence" value="ECO:0007669"/>
    <property type="project" value="TreeGrafter"/>
</dbReference>
<reference evidence="9" key="2">
    <citation type="submission" date="2014-05" db="EMBL/GenBank/DDBJ databases">
        <authorList>
            <person name="Chronopoulou M."/>
        </authorList>
    </citation>
    <scope>NUCLEOTIDE SEQUENCE</scope>
    <source>
        <tissue evidence="9">Whole organism</tissue>
    </source>
</reference>
<evidence type="ECO:0000256" key="1">
    <source>
        <dbReference type="ARBA" id="ARBA00004123"/>
    </source>
</evidence>
<evidence type="ECO:0000256" key="3">
    <source>
        <dbReference type="ARBA" id="ARBA00014158"/>
    </source>
</evidence>
<protein>
    <recommendedName>
        <fullName evidence="3">Pre-mRNA-splicing factor SPF27</fullName>
    </recommendedName>
</protein>
<organism evidence="8">
    <name type="scientific">Lepeophtheirus salmonis</name>
    <name type="common">Salmon louse</name>
    <name type="synonym">Caligus salmonis</name>
    <dbReference type="NCBI Taxonomy" id="72036"/>
    <lineage>
        <taxon>Eukaryota</taxon>
        <taxon>Metazoa</taxon>
        <taxon>Ecdysozoa</taxon>
        <taxon>Arthropoda</taxon>
        <taxon>Crustacea</taxon>
        <taxon>Multicrustacea</taxon>
        <taxon>Hexanauplia</taxon>
        <taxon>Copepoda</taxon>
        <taxon>Siphonostomatoida</taxon>
        <taxon>Caligidae</taxon>
        <taxon>Lepeophtheirus</taxon>
    </lineage>
</organism>
<dbReference type="EMBL" id="BT121640">
    <property type="protein sequence ID" value="ADD38570.1"/>
    <property type="molecule type" value="mRNA"/>
</dbReference>
<dbReference type="GO" id="GO:0071013">
    <property type="term" value="C:catalytic step 2 spliceosome"/>
    <property type="evidence" value="ECO:0007669"/>
    <property type="project" value="TreeGrafter"/>
</dbReference>
<sequence length="228" mass="26278">MSEEVSSTEQVIVDALPYIDLGYDEPGVREAALALVEEETRRYRPTKNYLEHLPPLNLTAFETEFLKAEFDRVSSRQPMDILSMKRYELPTPPPGKMTDVSAWTECVDNSMAQLEHQRTRICNLELMLDFGCESWKVYNAALQKMVNDAGIRLAKIKKEIQEINWARKNQQTRVGDKLKNLETQWVGLVSKNYEIETAIVELKTKIHKLQVEKTKKMPTKVSEESVDS</sequence>
<dbReference type="OrthoDB" id="205794at2759"/>
<dbReference type="EMBL" id="HACA01005754">
    <property type="protein sequence ID" value="CDW23115.1"/>
    <property type="molecule type" value="Transcribed_RNA"/>
</dbReference>
<evidence type="ECO:0000256" key="7">
    <source>
        <dbReference type="ARBA" id="ARBA00023242"/>
    </source>
</evidence>
<comment type="subcellular location">
    <subcellularLocation>
        <location evidence="1">Nucleus</location>
    </subcellularLocation>
</comment>
<dbReference type="AlphaFoldDB" id="D3PJ34"/>
<evidence type="ECO:0000256" key="5">
    <source>
        <dbReference type="ARBA" id="ARBA00022728"/>
    </source>
</evidence>
<name>D3PJ34_LEPSM</name>
<keyword evidence="5" id="KW-0747">Spliceosome</keyword>
<evidence type="ECO:0000256" key="4">
    <source>
        <dbReference type="ARBA" id="ARBA00022664"/>
    </source>
</evidence>
<dbReference type="InterPro" id="IPR008409">
    <property type="entry name" value="SPF27"/>
</dbReference>
<evidence type="ECO:0000256" key="2">
    <source>
        <dbReference type="ARBA" id="ARBA00010788"/>
    </source>
</evidence>
<proteinExistence type="evidence at transcript level"/>
<dbReference type="PANTHER" id="PTHR13296">
    <property type="entry name" value="BCAS2 PROTEIN"/>
    <property type="match status" value="1"/>
</dbReference>
<keyword evidence="7" id="KW-0539">Nucleus</keyword>
<gene>
    <name evidence="8" type="primary">SPF27</name>
</gene>
<keyword evidence="6" id="KW-0508">mRNA splicing</keyword>
<keyword evidence="4" id="KW-0507">mRNA processing</keyword>
<dbReference type="GO" id="GO:0006397">
    <property type="term" value="P:mRNA processing"/>
    <property type="evidence" value="ECO:0007669"/>
    <property type="project" value="UniProtKB-KW"/>
</dbReference>
<evidence type="ECO:0000256" key="6">
    <source>
        <dbReference type="ARBA" id="ARBA00023187"/>
    </source>
</evidence>
<dbReference type="Pfam" id="PF05700">
    <property type="entry name" value="BCAS2"/>
    <property type="match status" value="1"/>
</dbReference>
<dbReference type="PANTHER" id="PTHR13296:SF0">
    <property type="entry name" value="PRE-MRNA-SPLICING FACTOR SPF27"/>
    <property type="match status" value="1"/>
</dbReference>
<accession>D3PJ34</accession>
<evidence type="ECO:0000313" key="9">
    <source>
        <dbReference type="EMBL" id="CDW23115.1"/>
    </source>
</evidence>
<evidence type="ECO:0000313" key="8">
    <source>
        <dbReference type="EMBL" id="ADD38570.1"/>
    </source>
</evidence>